<evidence type="ECO:0000313" key="2">
    <source>
        <dbReference type="Proteomes" id="UP001239111"/>
    </source>
</evidence>
<reference evidence="1" key="1">
    <citation type="submission" date="2023-04" db="EMBL/GenBank/DDBJ databases">
        <title>A chromosome-level genome assembly of the parasitoid wasp Eretmocerus hayati.</title>
        <authorList>
            <person name="Zhong Y."/>
            <person name="Liu S."/>
            <person name="Liu Y."/>
        </authorList>
    </citation>
    <scope>NUCLEOTIDE SEQUENCE</scope>
    <source>
        <strain evidence="1">ZJU_SS_LIU_2023</strain>
    </source>
</reference>
<dbReference type="Proteomes" id="UP001239111">
    <property type="component" value="Chromosome 2"/>
</dbReference>
<name>A0ACC2P0P9_9HYME</name>
<protein>
    <submittedName>
        <fullName evidence="1">Uncharacterized protein</fullName>
    </submittedName>
</protein>
<proteinExistence type="predicted"/>
<keyword evidence="2" id="KW-1185">Reference proteome</keyword>
<accession>A0ACC2P0P9</accession>
<comment type="caution">
    <text evidence="1">The sequence shown here is derived from an EMBL/GenBank/DDBJ whole genome shotgun (WGS) entry which is preliminary data.</text>
</comment>
<organism evidence="1 2">
    <name type="scientific">Eretmocerus hayati</name>
    <dbReference type="NCBI Taxonomy" id="131215"/>
    <lineage>
        <taxon>Eukaryota</taxon>
        <taxon>Metazoa</taxon>
        <taxon>Ecdysozoa</taxon>
        <taxon>Arthropoda</taxon>
        <taxon>Hexapoda</taxon>
        <taxon>Insecta</taxon>
        <taxon>Pterygota</taxon>
        <taxon>Neoptera</taxon>
        <taxon>Endopterygota</taxon>
        <taxon>Hymenoptera</taxon>
        <taxon>Apocrita</taxon>
        <taxon>Proctotrupomorpha</taxon>
        <taxon>Chalcidoidea</taxon>
        <taxon>Aphelinidae</taxon>
        <taxon>Aphelininae</taxon>
        <taxon>Eretmocerus</taxon>
    </lineage>
</organism>
<sequence>MQPIGRIGMPALLQVPVFALITLLVGPSFAFDETDFGSSLKLGDECYRDKDCEASISKSHCYLGNCACQPFYAQYNATECLESTLLGRECQVDEQCSLKVANSSCHEGLCTCHEGFLQYRSHMCLGPAKLGRVCYSHAHCQLWDSDTHCDFMIPDLFGHCQCTAPMIQDGEVCRPDKLVQSKPPSTSPVSIHNAENEVDDYQASVPVLPSAEQRRSANFTTEIPDHDDNGLRMSWLRNATMLLSTVPPTPLIPKNLVTRPSLRAELLPNELPEDDAIVVEADLRDFLVNFHVMVKFFHLLVGNKCHVFRCIASSYFCHYFVRGSEAPAPKIERQQISSYTPVSLGLSCFSDTECQLSDPNSRCLDGVCDCSVRAANGTWCSAKRTGCAPGTFQCRSSGACISWFFVCDGRHDCPDGSDEQCNLNATHPKCPEQAFTCKSSATCVSRASLCDGNRDCPRGEDEAGCNDRRKCPDGAFRCNNGQCLPAYEFCNAVVSCRDGSDEPRAACRTRNRSRISSKLCPFKCGNGRCRSDAITCSGKDGCGDNSDEINCSVCKCNSSPLNKIWTFGREQQGRCLHKIISLQTGSGPGPAELWTKDEDLQKSIY</sequence>
<dbReference type="EMBL" id="CM056742">
    <property type="protein sequence ID" value="KAJ8676017.1"/>
    <property type="molecule type" value="Genomic_DNA"/>
</dbReference>
<evidence type="ECO:0000313" key="1">
    <source>
        <dbReference type="EMBL" id="KAJ8676017.1"/>
    </source>
</evidence>
<gene>
    <name evidence="1" type="ORF">QAD02_011803</name>
</gene>